<sequence>MVASVNDDLYTPFPRVLTDEGFQSSEEGSELHSPVFDQPFNHFSPAARYHSTSAVHQLPTLATNVIPSAFDHHHHHSWPAEQYNYVNGGPQIIESLKLPATALNIYNSDLRVPSFTTSAVSLGSPPRLAPEDTTYEDYTVSIDASSHIPMSHSSTTRASALSLTTADEPQASSSGMASTEASTSRASRAQRKDASNIVIACRQCRARKIRCDSTRPECNNCSRRSNECVYDAAPKRRGPDKRPGTRQRSCKKRPADGSAPVPKKKRRTDPADEHHALHAQHTPPSPNLKPPPGARQIDIKPEPDLGPFRIPEEHQPSYTDGYFGKRRSSPSYRRSAMNSALLSDGESNPFDFDLRSPASFSDDAGHNAGVGSGIPHPPSLAAPSPILPVPPTEYGRKAWWDAFLTTYAPTREHSFSQSGYWFTFIDGSEFLRTLYDPVARAAWTPPAFVLAALALATLMQSSEAERGAAGRIRALWLRDAAQAALETAWAAHAVDLGLAEAAFVLALFEASAHPQHTPARAEAALTFLDSIIRVQHLTLLDAHDPAATSGAHPLSASSPTQRKTCNCTNAPRGSQDGLTLAFVPAWDPTWTRAERDAEETRRLCWSALMLVADHTVACSALRRPPLDLFLGDSTNFKLLFPGEYGAGPGGAKDTVWALYCRSMLIWNMCSRFEDPSLSGDAKAQIAVGVFVETNTMDRALDAHVCNIDTSLIYMSRELISNTRLAVTYLMRRMLLDLDSKARPVWNRRLAEEWLFYQEQVARKVKASIQGLREASGHMFLRRPALISWFTSQVAMCLSIWSGDNSLMRALELAKSFLIPLEVLNILWPCPVFQAQCTDLRNQLEDACAISSIPPPLLQQFSLPPAILQL</sequence>
<keyword evidence="4" id="KW-0539">Nucleus</keyword>
<evidence type="ECO:0000259" key="6">
    <source>
        <dbReference type="PROSITE" id="PS50048"/>
    </source>
</evidence>
<keyword evidence="3" id="KW-0804">Transcription</keyword>
<protein>
    <recommendedName>
        <fullName evidence="6">Zn(2)-C6 fungal-type domain-containing protein</fullName>
    </recommendedName>
</protein>
<evidence type="ECO:0000256" key="2">
    <source>
        <dbReference type="ARBA" id="ARBA00023125"/>
    </source>
</evidence>
<organism evidence="7 8">
    <name type="scientific">Dentipellis fragilis</name>
    <dbReference type="NCBI Taxonomy" id="205917"/>
    <lineage>
        <taxon>Eukaryota</taxon>
        <taxon>Fungi</taxon>
        <taxon>Dikarya</taxon>
        <taxon>Basidiomycota</taxon>
        <taxon>Agaricomycotina</taxon>
        <taxon>Agaricomycetes</taxon>
        <taxon>Russulales</taxon>
        <taxon>Hericiaceae</taxon>
        <taxon>Dentipellis</taxon>
    </lineage>
</organism>
<dbReference type="CDD" id="cd00067">
    <property type="entry name" value="GAL4"/>
    <property type="match status" value="1"/>
</dbReference>
<evidence type="ECO:0000256" key="3">
    <source>
        <dbReference type="ARBA" id="ARBA00023163"/>
    </source>
</evidence>
<feature type="region of interest" description="Disordered" evidence="5">
    <location>
        <begin position="548"/>
        <end position="570"/>
    </location>
</feature>
<feature type="compositionally biased region" description="Pro residues" evidence="5">
    <location>
        <begin position="283"/>
        <end position="293"/>
    </location>
</feature>
<feature type="compositionally biased region" description="Low complexity" evidence="5">
    <location>
        <begin position="153"/>
        <end position="166"/>
    </location>
</feature>
<dbReference type="GO" id="GO:0000978">
    <property type="term" value="F:RNA polymerase II cis-regulatory region sequence-specific DNA binding"/>
    <property type="evidence" value="ECO:0007669"/>
    <property type="project" value="TreeGrafter"/>
</dbReference>
<dbReference type="InterPro" id="IPR001138">
    <property type="entry name" value="Zn2Cys6_DnaBD"/>
</dbReference>
<proteinExistence type="predicted"/>
<feature type="compositionally biased region" description="Polar residues" evidence="5">
    <location>
        <begin position="555"/>
        <end position="570"/>
    </location>
</feature>
<dbReference type="SUPFAM" id="SSF57701">
    <property type="entry name" value="Zn2/Cys6 DNA-binding domain"/>
    <property type="match status" value="1"/>
</dbReference>
<dbReference type="InterPro" id="IPR036864">
    <property type="entry name" value="Zn2-C6_fun-type_DNA-bd_sf"/>
</dbReference>
<dbReference type="GO" id="GO:0005634">
    <property type="term" value="C:nucleus"/>
    <property type="evidence" value="ECO:0007669"/>
    <property type="project" value="TreeGrafter"/>
</dbReference>
<dbReference type="GO" id="GO:0000435">
    <property type="term" value="P:positive regulation of transcription from RNA polymerase II promoter by galactose"/>
    <property type="evidence" value="ECO:0007669"/>
    <property type="project" value="TreeGrafter"/>
</dbReference>
<feature type="compositionally biased region" description="Basic residues" evidence="5">
    <location>
        <begin position="235"/>
        <end position="252"/>
    </location>
</feature>
<reference evidence="7 8" key="1">
    <citation type="submission" date="2019-02" db="EMBL/GenBank/DDBJ databases">
        <title>Genome sequencing of the rare red list fungi Dentipellis fragilis.</title>
        <authorList>
            <person name="Buettner E."/>
            <person name="Kellner H."/>
        </authorList>
    </citation>
    <scope>NUCLEOTIDE SEQUENCE [LARGE SCALE GENOMIC DNA]</scope>
    <source>
        <strain evidence="7 8">DSM 105465</strain>
    </source>
</reference>
<keyword evidence="1" id="KW-0805">Transcription regulation</keyword>
<evidence type="ECO:0000256" key="4">
    <source>
        <dbReference type="ARBA" id="ARBA00023242"/>
    </source>
</evidence>
<evidence type="ECO:0000313" key="8">
    <source>
        <dbReference type="Proteomes" id="UP000298327"/>
    </source>
</evidence>
<dbReference type="Pfam" id="PF00172">
    <property type="entry name" value="Zn_clus"/>
    <property type="match status" value="1"/>
</dbReference>
<feature type="domain" description="Zn(2)-C6 fungal-type" evidence="6">
    <location>
        <begin position="200"/>
        <end position="230"/>
    </location>
</feature>
<keyword evidence="8" id="KW-1185">Reference proteome</keyword>
<gene>
    <name evidence="7" type="ORF">EVG20_g4654</name>
</gene>
<dbReference type="Proteomes" id="UP000298327">
    <property type="component" value="Unassembled WGS sequence"/>
</dbReference>
<dbReference type="EMBL" id="SEOQ01000248">
    <property type="protein sequence ID" value="TFY66432.1"/>
    <property type="molecule type" value="Genomic_DNA"/>
</dbReference>
<dbReference type="STRING" id="205917.A0A4Y9YW38"/>
<evidence type="ECO:0000313" key="7">
    <source>
        <dbReference type="EMBL" id="TFY66432.1"/>
    </source>
</evidence>
<dbReference type="PROSITE" id="PS50048">
    <property type="entry name" value="ZN2_CY6_FUNGAL_2"/>
    <property type="match status" value="1"/>
</dbReference>
<feature type="compositionally biased region" description="Low complexity" evidence="5">
    <location>
        <begin position="177"/>
        <end position="187"/>
    </location>
</feature>
<dbReference type="Gene3D" id="4.10.240.10">
    <property type="entry name" value="Zn(2)-C6 fungal-type DNA-binding domain"/>
    <property type="match status" value="1"/>
</dbReference>
<keyword evidence="2" id="KW-0238">DNA-binding</keyword>
<dbReference type="InterPro" id="IPR051127">
    <property type="entry name" value="Fungal_SecMet_Regulators"/>
</dbReference>
<name>A0A4Y9YW38_9AGAM</name>
<evidence type="ECO:0000256" key="1">
    <source>
        <dbReference type="ARBA" id="ARBA00023015"/>
    </source>
</evidence>
<feature type="region of interest" description="Disordered" evidence="5">
    <location>
        <begin position="148"/>
        <end position="192"/>
    </location>
</feature>
<dbReference type="SMART" id="SM00066">
    <property type="entry name" value="GAL4"/>
    <property type="match status" value="1"/>
</dbReference>
<dbReference type="PANTHER" id="PTHR47424">
    <property type="entry name" value="REGULATORY PROTEIN GAL4"/>
    <property type="match status" value="1"/>
</dbReference>
<evidence type="ECO:0000256" key="5">
    <source>
        <dbReference type="SAM" id="MobiDB-lite"/>
    </source>
</evidence>
<dbReference type="GO" id="GO:0008270">
    <property type="term" value="F:zinc ion binding"/>
    <property type="evidence" value="ECO:0007669"/>
    <property type="project" value="InterPro"/>
</dbReference>
<comment type="caution">
    <text evidence="7">The sequence shown here is derived from an EMBL/GenBank/DDBJ whole genome shotgun (WGS) entry which is preliminary data.</text>
</comment>
<dbReference type="AlphaFoldDB" id="A0A4Y9YW38"/>
<dbReference type="PROSITE" id="PS00463">
    <property type="entry name" value="ZN2_CY6_FUNGAL_1"/>
    <property type="match status" value="1"/>
</dbReference>
<dbReference type="PANTHER" id="PTHR47424:SF3">
    <property type="entry name" value="REGULATORY PROTEIN GAL4"/>
    <property type="match status" value="1"/>
</dbReference>
<dbReference type="OrthoDB" id="10261408at2759"/>
<dbReference type="GO" id="GO:0000981">
    <property type="term" value="F:DNA-binding transcription factor activity, RNA polymerase II-specific"/>
    <property type="evidence" value="ECO:0007669"/>
    <property type="project" value="InterPro"/>
</dbReference>
<feature type="region of interest" description="Disordered" evidence="5">
    <location>
        <begin position="233"/>
        <end position="330"/>
    </location>
</feature>
<accession>A0A4Y9YW38</accession>